<dbReference type="SMART" id="SM00332">
    <property type="entry name" value="PP2Cc"/>
    <property type="match status" value="1"/>
</dbReference>
<protein>
    <submittedName>
        <fullName evidence="2">Probable phosphatase 2C 33</fullName>
    </submittedName>
</protein>
<proteinExistence type="predicted"/>
<dbReference type="InterPro" id="IPR015655">
    <property type="entry name" value="PP2C"/>
</dbReference>
<dbReference type="Gramene" id="OE9A104773T1">
    <property type="protein sequence ID" value="OE9A104773C1"/>
    <property type="gene ID" value="OE9A104773"/>
</dbReference>
<accession>A0A8S0QNJ2</accession>
<dbReference type="OrthoDB" id="10264738at2759"/>
<dbReference type="PANTHER" id="PTHR47992">
    <property type="entry name" value="PROTEIN PHOSPHATASE"/>
    <property type="match status" value="1"/>
</dbReference>
<gene>
    <name evidence="2" type="ORF">OLEA9_A104773</name>
</gene>
<dbReference type="SUPFAM" id="SSF81606">
    <property type="entry name" value="PP2C-like"/>
    <property type="match status" value="1"/>
</dbReference>
<comment type="caution">
    <text evidence="2">The sequence shown here is derived from an EMBL/GenBank/DDBJ whole genome shotgun (WGS) entry which is preliminary data.</text>
</comment>
<keyword evidence="3" id="KW-1185">Reference proteome</keyword>
<dbReference type="Proteomes" id="UP000594638">
    <property type="component" value="Unassembled WGS sequence"/>
</dbReference>
<sequence>MVAKCVRDSFPVKLSANWEANIKNGNVLRVVSLNTTGSMKTEDKSFSAEEEARAFIDLEETRKHPEIFQTLKESFLKAFKVMDWELRMFADIDCFCRGTTAVTLVKRGQNLVIGNVGDSRAVLGTRDQNNSLVAVQLTVDLKPNLLAEAERIRKCKGRIFALQAEPEVARVWLPHSDSPGLAMARAFGVLPQGVWMNLRLQEFGCHTVTLPALLWHVHSEFCLKEFGIISVPEIFNRCIIDKDEFVVLATDGIWDVLSNKEVVHIVGPCTTRSYAARQLVSLAVWAWILKYPTSKVDDCAVCLFLDSDFNNPSFLIELELTALALL</sequence>
<dbReference type="InterPro" id="IPR036457">
    <property type="entry name" value="PPM-type-like_dom_sf"/>
</dbReference>
<evidence type="ECO:0000259" key="1">
    <source>
        <dbReference type="PROSITE" id="PS51746"/>
    </source>
</evidence>
<dbReference type="GO" id="GO:0004722">
    <property type="term" value="F:protein serine/threonine phosphatase activity"/>
    <property type="evidence" value="ECO:0007669"/>
    <property type="project" value="InterPro"/>
</dbReference>
<dbReference type="EMBL" id="CACTIH010001899">
    <property type="protein sequence ID" value="CAA2968146.1"/>
    <property type="molecule type" value="Genomic_DNA"/>
</dbReference>
<feature type="domain" description="PPM-type phosphatase" evidence="1">
    <location>
        <begin position="1"/>
        <end position="305"/>
    </location>
</feature>
<evidence type="ECO:0000313" key="2">
    <source>
        <dbReference type="EMBL" id="CAA2968146.1"/>
    </source>
</evidence>
<dbReference type="InterPro" id="IPR001932">
    <property type="entry name" value="PPM-type_phosphatase-like_dom"/>
</dbReference>
<dbReference type="CDD" id="cd00143">
    <property type="entry name" value="PP2Cc"/>
    <property type="match status" value="1"/>
</dbReference>
<dbReference type="AlphaFoldDB" id="A0A8S0QNJ2"/>
<dbReference type="PROSITE" id="PS51746">
    <property type="entry name" value="PPM_2"/>
    <property type="match status" value="1"/>
</dbReference>
<dbReference type="Pfam" id="PF00481">
    <property type="entry name" value="PP2C"/>
    <property type="match status" value="1"/>
</dbReference>
<name>A0A8S0QNJ2_OLEEU</name>
<organism evidence="2 3">
    <name type="scientific">Olea europaea subsp. europaea</name>
    <dbReference type="NCBI Taxonomy" id="158383"/>
    <lineage>
        <taxon>Eukaryota</taxon>
        <taxon>Viridiplantae</taxon>
        <taxon>Streptophyta</taxon>
        <taxon>Embryophyta</taxon>
        <taxon>Tracheophyta</taxon>
        <taxon>Spermatophyta</taxon>
        <taxon>Magnoliopsida</taxon>
        <taxon>eudicotyledons</taxon>
        <taxon>Gunneridae</taxon>
        <taxon>Pentapetalae</taxon>
        <taxon>asterids</taxon>
        <taxon>lamiids</taxon>
        <taxon>Lamiales</taxon>
        <taxon>Oleaceae</taxon>
        <taxon>Oleeae</taxon>
        <taxon>Olea</taxon>
    </lineage>
</organism>
<dbReference type="Gene3D" id="3.60.40.10">
    <property type="entry name" value="PPM-type phosphatase domain"/>
    <property type="match status" value="1"/>
</dbReference>
<reference evidence="2 3" key="1">
    <citation type="submission" date="2019-12" db="EMBL/GenBank/DDBJ databases">
        <authorList>
            <person name="Alioto T."/>
            <person name="Alioto T."/>
            <person name="Gomez Garrido J."/>
        </authorList>
    </citation>
    <scope>NUCLEOTIDE SEQUENCE [LARGE SCALE GENOMIC DNA]</scope>
</reference>
<evidence type="ECO:0000313" key="3">
    <source>
        <dbReference type="Proteomes" id="UP000594638"/>
    </source>
</evidence>